<keyword evidence="6 14" id="KW-0489">Methyltransferase</keyword>
<dbReference type="InterPro" id="IPR058240">
    <property type="entry name" value="rSAM_sf"/>
</dbReference>
<dbReference type="InterPro" id="IPR040072">
    <property type="entry name" value="Methyltransferase_A"/>
</dbReference>
<keyword evidence="11 14" id="KW-0408">Iron</keyword>
<dbReference type="Pfam" id="PF21016">
    <property type="entry name" value="RlmN_N"/>
    <property type="match status" value="1"/>
</dbReference>
<dbReference type="EC" id="2.1.1.192" evidence="14"/>
<comment type="caution">
    <text evidence="14">Lacks conserved residue(s) required for the propagation of feature annotation.</text>
</comment>
<comment type="function">
    <text evidence="14">Specifically methylates position 2 of adenine 2503 in 23S rRNA and position 2 of adenine 37 in tRNAs.</text>
</comment>
<evidence type="ECO:0000256" key="14">
    <source>
        <dbReference type="HAMAP-Rule" id="MF_01849"/>
    </source>
</evidence>
<dbReference type="GO" id="GO:0000049">
    <property type="term" value="F:tRNA binding"/>
    <property type="evidence" value="ECO:0007669"/>
    <property type="project" value="UniProtKB-UniRule"/>
</dbReference>
<comment type="miscellaneous">
    <text evidence="14">Reaction proceeds by a ping-pong mechanism involving intermediate methylation of a conserved cysteine residue.</text>
</comment>
<feature type="binding site" evidence="14">
    <location>
        <position position="106"/>
    </location>
    <ligand>
        <name>[4Fe-4S] cluster</name>
        <dbReference type="ChEBI" id="CHEBI:49883"/>
        <note>4Fe-4S-S-AdoMet</note>
    </ligand>
</feature>
<dbReference type="PROSITE" id="PS51918">
    <property type="entry name" value="RADICAL_SAM"/>
    <property type="match status" value="1"/>
</dbReference>
<dbReference type="PIRSF" id="PIRSF006004">
    <property type="entry name" value="CHP00048"/>
    <property type="match status" value="1"/>
</dbReference>
<evidence type="ECO:0000256" key="4">
    <source>
        <dbReference type="ARBA" id="ARBA00022490"/>
    </source>
</evidence>
<dbReference type="PANTHER" id="PTHR30544">
    <property type="entry name" value="23S RRNA METHYLTRANSFERASE"/>
    <property type="match status" value="1"/>
</dbReference>
<evidence type="ECO:0000256" key="2">
    <source>
        <dbReference type="ARBA" id="ARBA00007544"/>
    </source>
</evidence>
<dbReference type="SFLD" id="SFLDG01062">
    <property type="entry name" value="methyltransferase_(Class_A)"/>
    <property type="match status" value="1"/>
</dbReference>
<evidence type="ECO:0000256" key="9">
    <source>
        <dbReference type="ARBA" id="ARBA00022694"/>
    </source>
</evidence>
<evidence type="ECO:0000259" key="15">
    <source>
        <dbReference type="PROSITE" id="PS51918"/>
    </source>
</evidence>
<dbReference type="SFLD" id="SFLDF00275">
    <property type="entry name" value="adenosine_C2_methyltransferase"/>
    <property type="match status" value="1"/>
</dbReference>
<dbReference type="GO" id="GO:0002935">
    <property type="term" value="F:tRNA (adenine(37)-C2)-methyltransferase activity"/>
    <property type="evidence" value="ECO:0007669"/>
    <property type="project" value="UniProtKB-UniRule"/>
</dbReference>
<keyword evidence="3 14" id="KW-0004">4Fe-4S</keyword>
<dbReference type="SFLD" id="SFLDS00029">
    <property type="entry name" value="Radical_SAM"/>
    <property type="match status" value="1"/>
</dbReference>
<dbReference type="SUPFAM" id="SSF102114">
    <property type="entry name" value="Radical SAM enzymes"/>
    <property type="match status" value="1"/>
</dbReference>
<comment type="similarity">
    <text evidence="2 14">Belongs to the radical SAM superfamily. RlmN family.</text>
</comment>
<comment type="catalytic activity">
    <reaction evidence="14">
        <text>adenosine(2503) in 23S rRNA + 2 reduced [2Fe-2S]-[ferredoxin] + 2 S-adenosyl-L-methionine = 2-methyladenosine(2503) in 23S rRNA + 5'-deoxyadenosine + L-methionine + 2 oxidized [2Fe-2S]-[ferredoxin] + S-adenosyl-L-homocysteine</text>
        <dbReference type="Rhea" id="RHEA:42916"/>
        <dbReference type="Rhea" id="RHEA-COMP:10000"/>
        <dbReference type="Rhea" id="RHEA-COMP:10001"/>
        <dbReference type="Rhea" id="RHEA-COMP:10152"/>
        <dbReference type="Rhea" id="RHEA-COMP:10282"/>
        <dbReference type="ChEBI" id="CHEBI:17319"/>
        <dbReference type="ChEBI" id="CHEBI:33737"/>
        <dbReference type="ChEBI" id="CHEBI:33738"/>
        <dbReference type="ChEBI" id="CHEBI:57844"/>
        <dbReference type="ChEBI" id="CHEBI:57856"/>
        <dbReference type="ChEBI" id="CHEBI:59789"/>
        <dbReference type="ChEBI" id="CHEBI:74411"/>
        <dbReference type="ChEBI" id="CHEBI:74497"/>
        <dbReference type="EC" id="2.1.1.192"/>
    </reaction>
</comment>
<feature type="binding site" evidence="14">
    <location>
        <position position="110"/>
    </location>
    <ligand>
        <name>[4Fe-4S] cluster</name>
        <dbReference type="ChEBI" id="CHEBI:49883"/>
        <note>4Fe-4S-S-AdoMet</note>
    </ligand>
</feature>
<evidence type="ECO:0000256" key="12">
    <source>
        <dbReference type="ARBA" id="ARBA00023014"/>
    </source>
</evidence>
<gene>
    <name evidence="14 16" type="primary">rlmN</name>
    <name evidence="16" type="ORF">ENW00_04980</name>
</gene>
<keyword evidence="10 14" id="KW-0479">Metal-binding</keyword>
<keyword evidence="7 14" id="KW-0808">Transferase</keyword>
<protein>
    <recommendedName>
        <fullName evidence="14">Probable dual-specificity RNA methyltransferase RlmN</fullName>
        <ecNumber evidence="14">2.1.1.192</ecNumber>
    </recommendedName>
    <alternativeName>
        <fullName evidence="14">23S rRNA (adenine(2503)-C(2))-methyltransferase</fullName>
    </alternativeName>
    <alternativeName>
        <fullName evidence="14">23S rRNA m2A2503 methyltransferase</fullName>
    </alternativeName>
    <alternativeName>
        <fullName evidence="14">Ribosomal RNA large subunit methyltransferase N</fullName>
    </alternativeName>
    <alternativeName>
        <fullName evidence="14">tRNA (adenine(37)-C(2))-methyltransferase</fullName>
    </alternativeName>
    <alternativeName>
        <fullName evidence="14">tRNA m2A37 methyltransferase</fullName>
    </alternativeName>
</protein>
<keyword evidence="4 14" id="KW-0963">Cytoplasm</keyword>
<dbReference type="GO" id="GO:0005737">
    <property type="term" value="C:cytoplasm"/>
    <property type="evidence" value="ECO:0007669"/>
    <property type="project" value="UniProtKB-SubCell"/>
</dbReference>
<dbReference type="GO" id="GO:0070475">
    <property type="term" value="P:rRNA base methylation"/>
    <property type="evidence" value="ECO:0007669"/>
    <property type="project" value="UniProtKB-UniRule"/>
</dbReference>
<feature type="binding site" evidence="14">
    <location>
        <begin position="156"/>
        <end position="157"/>
    </location>
    <ligand>
        <name>S-adenosyl-L-methionine</name>
        <dbReference type="ChEBI" id="CHEBI:59789"/>
    </ligand>
</feature>
<dbReference type="PANTHER" id="PTHR30544:SF5">
    <property type="entry name" value="RADICAL SAM CORE DOMAIN-CONTAINING PROTEIN"/>
    <property type="match status" value="1"/>
</dbReference>
<comment type="cofactor">
    <cofactor evidence="14">
        <name>[4Fe-4S] cluster</name>
        <dbReference type="ChEBI" id="CHEBI:49883"/>
    </cofactor>
    <text evidence="14">Binds 1 [4Fe-4S] cluster. The cluster is coordinated with 3 cysteines and an exchangeable S-adenosyl-L-methionine.</text>
</comment>
<feature type="active site" description="Proton acceptor" evidence="14">
    <location>
        <position position="86"/>
    </location>
</feature>
<dbReference type="Gene3D" id="3.20.20.70">
    <property type="entry name" value="Aldolase class I"/>
    <property type="match status" value="1"/>
</dbReference>
<evidence type="ECO:0000256" key="10">
    <source>
        <dbReference type="ARBA" id="ARBA00022723"/>
    </source>
</evidence>
<evidence type="ECO:0000256" key="3">
    <source>
        <dbReference type="ARBA" id="ARBA00022485"/>
    </source>
</evidence>
<dbReference type="CDD" id="cd01335">
    <property type="entry name" value="Radical_SAM"/>
    <property type="match status" value="1"/>
</dbReference>
<proteinExistence type="inferred from homology"/>
<keyword evidence="5 14" id="KW-0698">rRNA processing</keyword>
<keyword evidence="8 14" id="KW-0949">S-adenosyl-L-methionine</keyword>
<dbReference type="InterPro" id="IPR004383">
    <property type="entry name" value="rRNA_lsu_MTrfase_RlmN/Cfr"/>
</dbReference>
<feature type="binding site" evidence="14">
    <location>
        <begin position="211"/>
        <end position="213"/>
    </location>
    <ligand>
        <name>S-adenosyl-L-methionine</name>
        <dbReference type="ChEBI" id="CHEBI:59789"/>
    </ligand>
</feature>
<keyword evidence="12 14" id="KW-0411">Iron-sulfur</keyword>
<dbReference type="AlphaFoldDB" id="A0A7C3RM42"/>
<keyword evidence="9 14" id="KW-0819">tRNA processing</keyword>
<evidence type="ECO:0000256" key="13">
    <source>
        <dbReference type="ARBA" id="ARBA00023157"/>
    </source>
</evidence>
<feature type="domain" description="Radical SAM core" evidence="15">
    <location>
        <begin position="92"/>
        <end position="315"/>
    </location>
</feature>
<evidence type="ECO:0000313" key="16">
    <source>
        <dbReference type="EMBL" id="HFX13504.1"/>
    </source>
</evidence>
<name>A0A7C3RM42_DICTH</name>
<dbReference type="FunFam" id="3.20.20.70:FF:000014">
    <property type="entry name" value="Probable dual-specificity RNA methyltransferase RlmN"/>
    <property type="match status" value="1"/>
</dbReference>
<evidence type="ECO:0000256" key="7">
    <source>
        <dbReference type="ARBA" id="ARBA00022679"/>
    </source>
</evidence>
<dbReference type="InterPro" id="IPR013785">
    <property type="entry name" value="Aldolase_TIM"/>
</dbReference>
<keyword evidence="13 14" id="KW-1015">Disulfide bond</keyword>
<accession>A0A7C3RM42</accession>
<dbReference type="NCBIfam" id="TIGR00048">
    <property type="entry name" value="rRNA_mod_RlmN"/>
    <property type="match status" value="1"/>
</dbReference>
<dbReference type="Gene3D" id="1.10.150.530">
    <property type="match status" value="1"/>
</dbReference>
<feature type="binding site" evidence="14">
    <location>
        <position position="287"/>
    </location>
    <ligand>
        <name>S-adenosyl-L-methionine</name>
        <dbReference type="ChEBI" id="CHEBI:59789"/>
    </ligand>
</feature>
<feature type="binding site" evidence="14">
    <location>
        <position position="113"/>
    </location>
    <ligand>
        <name>[4Fe-4S] cluster</name>
        <dbReference type="ChEBI" id="CHEBI:49883"/>
        <note>4Fe-4S-S-AdoMet</note>
    </ligand>
</feature>
<dbReference type="EMBL" id="DTIN01000014">
    <property type="protein sequence ID" value="HFX13504.1"/>
    <property type="molecule type" value="Genomic_DNA"/>
</dbReference>
<dbReference type="Pfam" id="PF04055">
    <property type="entry name" value="Radical_SAM"/>
    <property type="match status" value="1"/>
</dbReference>
<reference evidence="16" key="1">
    <citation type="journal article" date="2020" name="mSystems">
        <title>Genome- and Community-Level Interaction Insights into Carbon Utilization and Element Cycling Functions of Hydrothermarchaeota in Hydrothermal Sediment.</title>
        <authorList>
            <person name="Zhou Z."/>
            <person name="Liu Y."/>
            <person name="Xu W."/>
            <person name="Pan J."/>
            <person name="Luo Z.H."/>
            <person name="Li M."/>
        </authorList>
    </citation>
    <scope>NUCLEOTIDE SEQUENCE [LARGE SCALE GENOMIC DNA]</scope>
    <source>
        <strain evidence="16">SpSt-81</strain>
    </source>
</reference>
<dbReference type="GO" id="GO:0070040">
    <property type="term" value="F:rRNA (adenine(2503)-C2-)-methyltransferase activity"/>
    <property type="evidence" value="ECO:0007669"/>
    <property type="project" value="UniProtKB-UniRule"/>
</dbReference>
<sequence>MFSLNKENLLEILKGWNELSYRVDQILNWIYKKGEWDPEKMSNLPMNLRNKLKEFFSFDLPHVVDKKDAGNTFKYLLQLSDGENIETVLIRHHNRNTICISVQVGCSFSCKFCATGLIGLKRNLKIEEIIGQALTIQKELWKEGERISNIVFMGMGEPLANYDAVIRSIEIFNSDWGFGIGSKHITISTVGIVPKIYNLANEKVKVRLAISLHAPDNELRNQIIPINKKYPIEELLESAWFYANVTKRRITFEYVLIKDFNDRIEHADKLSILLKGKPAHVNLIPWNKVKEYPWEPSDIYSIRKFKEILDKNGINNTLRISYGSKIRAGCGQLRATYLIMRGMNYEKNFN</sequence>
<dbReference type="GO" id="GO:0019843">
    <property type="term" value="F:rRNA binding"/>
    <property type="evidence" value="ECO:0007669"/>
    <property type="project" value="UniProtKB-UniRule"/>
</dbReference>
<dbReference type="InterPro" id="IPR027492">
    <property type="entry name" value="RNA_MTrfase_RlmN"/>
</dbReference>
<comment type="catalytic activity">
    <reaction evidence="14">
        <text>adenosine(37) in tRNA + 2 reduced [2Fe-2S]-[ferredoxin] + 2 S-adenosyl-L-methionine = 2-methyladenosine(37) in tRNA + 5'-deoxyadenosine + L-methionine + 2 oxidized [2Fe-2S]-[ferredoxin] + S-adenosyl-L-homocysteine</text>
        <dbReference type="Rhea" id="RHEA:43332"/>
        <dbReference type="Rhea" id="RHEA-COMP:10000"/>
        <dbReference type="Rhea" id="RHEA-COMP:10001"/>
        <dbReference type="Rhea" id="RHEA-COMP:10162"/>
        <dbReference type="Rhea" id="RHEA-COMP:10485"/>
        <dbReference type="ChEBI" id="CHEBI:17319"/>
        <dbReference type="ChEBI" id="CHEBI:33737"/>
        <dbReference type="ChEBI" id="CHEBI:33738"/>
        <dbReference type="ChEBI" id="CHEBI:57844"/>
        <dbReference type="ChEBI" id="CHEBI:57856"/>
        <dbReference type="ChEBI" id="CHEBI:59789"/>
        <dbReference type="ChEBI" id="CHEBI:74411"/>
        <dbReference type="ChEBI" id="CHEBI:74497"/>
        <dbReference type="EC" id="2.1.1.192"/>
    </reaction>
</comment>
<evidence type="ECO:0000256" key="8">
    <source>
        <dbReference type="ARBA" id="ARBA00022691"/>
    </source>
</evidence>
<dbReference type="HAMAP" id="MF_01849">
    <property type="entry name" value="RNA_methyltr_RlmN"/>
    <property type="match status" value="1"/>
</dbReference>
<feature type="active site" description="S-methylcysteine intermediate" evidence="14">
    <location>
        <position position="330"/>
    </location>
</feature>
<feature type="binding site" evidence="14">
    <location>
        <position position="188"/>
    </location>
    <ligand>
        <name>S-adenosyl-L-methionine</name>
        <dbReference type="ChEBI" id="CHEBI:59789"/>
    </ligand>
</feature>
<dbReference type="GO" id="GO:0030488">
    <property type="term" value="P:tRNA methylation"/>
    <property type="evidence" value="ECO:0007669"/>
    <property type="project" value="UniProtKB-UniRule"/>
</dbReference>
<dbReference type="InterPro" id="IPR048641">
    <property type="entry name" value="RlmN_N"/>
</dbReference>
<evidence type="ECO:0000256" key="5">
    <source>
        <dbReference type="ARBA" id="ARBA00022552"/>
    </source>
</evidence>
<comment type="subcellular location">
    <subcellularLocation>
        <location evidence="1 14">Cytoplasm</location>
    </subcellularLocation>
</comment>
<comment type="caution">
    <text evidence="16">The sequence shown here is derived from an EMBL/GenBank/DDBJ whole genome shotgun (WGS) entry which is preliminary data.</text>
</comment>
<evidence type="ECO:0000256" key="6">
    <source>
        <dbReference type="ARBA" id="ARBA00022603"/>
    </source>
</evidence>
<evidence type="ECO:0000256" key="11">
    <source>
        <dbReference type="ARBA" id="ARBA00023004"/>
    </source>
</evidence>
<dbReference type="GO" id="GO:0051539">
    <property type="term" value="F:4 iron, 4 sulfur cluster binding"/>
    <property type="evidence" value="ECO:0007669"/>
    <property type="project" value="UniProtKB-UniRule"/>
</dbReference>
<evidence type="ECO:0000256" key="1">
    <source>
        <dbReference type="ARBA" id="ARBA00004496"/>
    </source>
</evidence>
<organism evidence="16">
    <name type="scientific">Dictyoglomus thermophilum</name>
    <dbReference type="NCBI Taxonomy" id="14"/>
    <lineage>
        <taxon>Bacteria</taxon>
        <taxon>Pseudomonadati</taxon>
        <taxon>Dictyoglomota</taxon>
        <taxon>Dictyoglomia</taxon>
        <taxon>Dictyoglomales</taxon>
        <taxon>Dictyoglomaceae</taxon>
        <taxon>Dictyoglomus</taxon>
    </lineage>
</organism>
<dbReference type="InterPro" id="IPR007197">
    <property type="entry name" value="rSAM"/>
</dbReference>
<dbReference type="GO" id="GO:0046872">
    <property type="term" value="F:metal ion binding"/>
    <property type="evidence" value="ECO:0007669"/>
    <property type="project" value="UniProtKB-KW"/>
</dbReference>